<evidence type="ECO:0000313" key="2">
    <source>
        <dbReference type="Proteomes" id="UP001143910"/>
    </source>
</evidence>
<dbReference type="Proteomes" id="UP001143910">
    <property type="component" value="Unassembled WGS sequence"/>
</dbReference>
<dbReference type="EMBL" id="JANJQO010000388">
    <property type="protein sequence ID" value="KAJ2978314.1"/>
    <property type="molecule type" value="Genomic_DNA"/>
</dbReference>
<comment type="caution">
    <text evidence="1">The sequence shown here is derived from an EMBL/GenBank/DDBJ whole genome shotgun (WGS) entry which is preliminary data.</text>
</comment>
<reference evidence="1" key="1">
    <citation type="submission" date="2022-08" db="EMBL/GenBank/DDBJ databases">
        <title>Genome Sequence of Lecanicillium fungicola.</title>
        <authorList>
            <person name="Buettner E."/>
        </authorList>
    </citation>
    <scope>NUCLEOTIDE SEQUENCE</scope>
    <source>
        <strain evidence="1">Babe33</strain>
    </source>
</reference>
<organism evidence="1 2">
    <name type="scientific">Zarea fungicola</name>
    <dbReference type="NCBI Taxonomy" id="93591"/>
    <lineage>
        <taxon>Eukaryota</taxon>
        <taxon>Fungi</taxon>
        <taxon>Dikarya</taxon>
        <taxon>Ascomycota</taxon>
        <taxon>Pezizomycotina</taxon>
        <taxon>Sordariomycetes</taxon>
        <taxon>Hypocreomycetidae</taxon>
        <taxon>Hypocreales</taxon>
        <taxon>Cordycipitaceae</taxon>
        <taxon>Zarea</taxon>
    </lineage>
</organism>
<protein>
    <submittedName>
        <fullName evidence="1">Uncharacterized protein</fullName>
    </submittedName>
</protein>
<evidence type="ECO:0000313" key="1">
    <source>
        <dbReference type="EMBL" id="KAJ2978314.1"/>
    </source>
</evidence>
<gene>
    <name evidence="1" type="ORF">NQ176_g3884</name>
</gene>
<proteinExistence type="predicted"/>
<sequence length="322" mass="35440">MCLASIVSALEDADTSSQSYFECFKLNGSTYRIIEHDAFGETPFIYVKINLASVVLIDTGCGPRAVTDPRAQHSWLRRFIEAHPVPENGDAPLNPGGHKPYIVICTHCHFDHIGGIADFGDLDTTQIWASGHDRGFLSPKHLPSSSLCNDMGVDTPVYSVTHWADDGQTVSDGDGTKLPLSIYQIPGHTPDQLAVWDWEERHLFVGDMAYLDAAILFLRGGSIIKYWQSLTKLRRLVDEWDSQSGQSAKLSCGHQTSGHAASAMLADIEQVLQQICQGKIPAANQGNKYGMHDLQLYAPEGSRISFLGPRETFDEMFVTGSE</sequence>
<name>A0ACC1NGY2_9HYPO</name>
<accession>A0ACC1NGY2</accession>
<keyword evidence="2" id="KW-1185">Reference proteome</keyword>